<sequence length="189" mass="21819">MSEKKILRQKMLKYLSGLPEHEKKEMAEKLQKKLYTSPLFQKAETIGITISTDIEWNTYEIIEKAREEGKKIASPKCIVKTKEMQYYVWDQQDQIQVGYAGIKEPIPEKATPIAANDIDLLLVPGIIFDKSGYRIGYGGGYYDRMLANYTGTTLSLCIEKQIVDQIPREHYDLPVEQLITEKRMIKIPK</sequence>
<dbReference type="GO" id="GO:0030272">
    <property type="term" value="F:5-formyltetrahydrofolate cyclo-ligase activity"/>
    <property type="evidence" value="ECO:0007669"/>
    <property type="project" value="UniProtKB-EC"/>
</dbReference>
<evidence type="ECO:0000256" key="2">
    <source>
        <dbReference type="ARBA" id="ARBA00022741"/>
    </source>
</evidence>
<dbReference type="Pfam" id="PF01812">
    <property type="entry name" value="5-FTHF_cyc-lig"/>
    <property type="match status" value="1"/>
</dbReference>
<dbReference type="RefSeq" id="WP_256706757.1">
    <property type="nucleotide sequence ID" value="NZ_CP101914.1"/>
</dbReference>
<dbReference type="InterPro" id="IPR024185">
    <property type="entry name" value="FTHF_cligase-like_sf"/>
</dbReference>
<evidence type="ECO:0000256" key="3">
    <source>
        <dbReference type="ARBA" id="ARBA00022840"/>
    </source>
</evidence>
<protein>
    <recommendedName>
        <fullName evidence="4">5-formyltetrahydrofolate cyclo-ligase</fullName>
        <ecNumber evidence="4">6.3.3.2</ecNumber>
    </recommendedName>
</protein>
<dbReference type="Gene3D" id="3.40.50.10420">
    <property type="entry name" value="NagB/RpiA/CoA transferase-like"/>
    <property type="match status" value="1"/>
</dbReference>
<organism evidence="5 6">
    <name type="scientific">Oceanobacillus jeddahense</name>
    <dbReference type="NCBI Taxonomy" id="1462527"/>
    <lineage>
        <taxon>Bacteria</taxon>
        <taxon>Bacillati</taxon>
        <taxon>Bacillota</taxon>
        <taxon>Bacilli</taxon>
        <taxon>Bacillales</taxon>
        <taxon>Bacillaceae</taxon>
        <taxon>Oceanobacillus</taxon>
    </lineage>
</organism>
<accession>A0ABY5JM08</accession>
<evidence type="ECO:0000313" key="5">
    <source>
        <dbReference type="EMBL" id="UUI01341.1"/>
    </source>
</evidence>
<dbReference type="NCBIfam" id="TIGR02727">
    <property type="entry name" value="MTHFS_bact"/>
    <property type="match status" value="1"/>
</dbReference>
<keyword evidence="3 4" id="KW-0067">ATP-binding</keyword>
<dbReference type="PANTHER" id="PTHR23407:SF1">
    <property type="entry name" value="5-FORMYLTETRAHYDROFOLATE CYCLO-LIGASE"/>
    <property type="match status" value="1"/>
</dbReference>
<evidence type="ECO:0000256" key="4">
    <source>
        <dbReference type="RuleBase" id="RU361279"/>
    </source>
</evidence>
<dbReference type="PIRSF" id="PIRSF006806">
    <property type="entry name" value="FTHF_cligase"/>
    <property type="match status" value="1"/>
</dbReference>
<reference evidence="5" key="1">
    <citation type="submission" date="2022-07" db="EMBL/GenBank/DDBJ databases">
        <title>FELIX.</title>
        <authorList>
            <person name="Wan K.H."/>
            <person name="Park S."/>
            <person name="Lawrence Q."/>
            <person name="Eichenberger J.P."/>
            <person name="Booth B.W."/>
            <person name="Piaggio A.J."/>
            <person name="Chandler J.C."/>
            <person name="Franklin A.B."/>
            <person name="Celniker S.E."/>
        </authorList>
    </citation>
    <scope>NUCLEOTIDE SEQUENCE</scope>
    <source>
        <strain evidence="5">QA-1986 374</strain>
    </source>
</reference>
<comment type="cofactor">
    <cofactor evidence="4">
        <name>Mg(2+)</name>
        <dbReference type="ChEBI" id="CHEBI:18420"/>
    </cofactor>
</comment>
<dbReference type="PANTHER" id="PTHR23407">
    <property type="entry name" value="ATPASE INHIBITOR/5-FORMYLTETRAHYDROFOLATE CYCLO-LIGASE"/>
    <property type="match status" value="1"/>
</dbReference>
<proteinExistence type="inferred from homology"/>
<keyword evidence="4" id="KW-0460">Magnesium</keyword>
<comment type="catalytic activity">
    <reaction evidence="4">
        <text>(6S)-5-formyl-5,6,7,8-tetrahydrofolate + ATP = (6R)-5,10-methenyltetrahydrofolate + ADP + phosphate</text>
        <dbReference type="Rhea" id="RHEA:10488"/>
        <dbReference type="ChEBI" id="CHEBI:30616"/>
        <dbReference type="ChEBI" id="CHEBI:43474"/>
        <dbReference type="ChEBI" id="CHEBI:57455"/>
        <dbReference type="ChEBI" id="CHEBI:57457"/>
        <dbReference type="ChEBI" id="CHEBI:456216"/>
        <dbReference type="EC" id="6.3.3.2"/>
    </reaction>
</comment>
<dbReference type="Proteomes" id="UP001059773">
    <property type="component" value="Chromosome"/>
</dbReference>
<comment type="similarity">
    <text evidence="1 4">Belongs to the 5-formyltetrahydrofolate cyclo-ligase family.</text>
</comment>
<dbReference type="EC" id="6.3.3.2" evidence="4"/>
<evidence type="ECO:0000256" key="1">
    <source>
        <dbReference type="ARBA" id="ARBA00010638"/>
    </source>
</evidence>
<dbReference type="InterPro" id="IPR037171">
    <property type="entry name" value="NagB/RpiA_transferase-like"/>
</dbReference>
<dbReference type="SUPFAM" id="SSF100950">
    <property type="entry name" value="NagB/RpiA/CoA transferase-like"/>
    <property type="match status" value="1"/>
</dbReference>
<dbReference type="InterPro" id="IPR002698">
    <property type="entry name" value="FTHF_cligase"/>
</dbReference>
<keyword evidence="4" id="KW-0479">Metal-binding</keyword>
<keyword evidence="5" id="KW-0436">Ligase</keyword>
<keyword evidence="2 4" id="KW-0547">Nucleotide-binding</keyword>
<gene>
    <name evidence="5" type="ORF">NP439_14885</name>
</gene>
<evidence type="ECO:0000313" key="6">
    <source>
        <dbReference type="Proteomes" id="UP001059773"/>
    </source>
</evidence>
<keyword evidence="6" id="KW-1185">Reference proteome</keyword>
<dbReference type="EMBL" id="CP101914">
    <property type="protein sequence ID" value="UUI01341.1"/>
    <property type="molecule type" value="Genomic_DNA"/>
</dbReference>
<name>A0ABY5JM08_9BACI</name>